<organism evidence="2 3">
    <name type="scientific">Flavobacterium flabelliforme</name>
    <dbReference type="NCBI Taxonomy" id="2816119"/>
    <lineage>
        <taxon>Bacteria</taxon>
        <taxon>Pseudomonadati</taxon>
        <taxon>Bacteroidota</taxon>
        <taxon>Flavobacteriia</taxon>
        <taxon>Flavobacteriales</taxon>
        <taxon>Flavobacteriaceae</taxon>
        <taxon>Flavobacterium</taxon>
    </lineage>
</organism>
<protein>
    <submittedName>
        <fullName evidence="2">DUF2383 domain-containing protein</fullName>
    </submittedName>
</protein>
<proteinExistence type="predicted"/>
<dbReference type="RefSeq" id="WP_210646130.1">
    <property type="nucleotide sequence ID" value="NZ_JAGFBU010000003.1"/>
</dbReference>
<sequence length="161" mass="19203">MSTEKSVAVLNTLIKINNDRIRVYDLAQKATHDIDLHQLFDHFRSDINMFITELESDLQKLNSNPVSFKKKNIFLEKMWLSFKLFFDESNREDLLNTLEYDEFVALNNYKSTLVNNLIDLDTSTKMRLKSHYKMLETRHDKLKELGDLMLIEHKYDKSFTF</sequence>
<gene>
    <name evidence="2" type="ORF">J3S90_10330</name>
</gene>
<dbReference type="Pfam" id="PF09537">
    <property type="entry name" value="DUF2383"/>
    <property type="match status" value="1"/>
</dbReference>
<feature type="domain" description="DUF2383" evidence="1">
    <location>
        <begin position="7"/>
        <end position="113"/>
    </location>
</feature>
<dbReference type="InterPro" id="IPR019052">
    <property type="entry name" value="DUF2383"/>
</dbReference>
<dbReference type="InterPro" id="IPR012347">
    <property type="entry name" value="Ferritin-like"/>
</dbReference>
<dbReference type="Gene3D" id="1.20.1260.10">
    <property type="match status" value="1"/>
</dbReference>
<reference evidence="2 3" key="1">
    <citation type="submission" date="2021-03" db="EMBL/GenBank/DDBJ databases">
        <title>Flavobacterium Flabelliformis Sp. Nov. And Flavobacterium Geliluteum Sp. Nov., Two Novel Multidrug Resistant Psychrophilic Species Isolated From Antarctica.</title>
        <authorList>
            <person name="Kralova S."/>
            <person name="Busse H.J."/>
            <person name="Bezdicek M."/>
            <person name="Nykrynova M."/>
            <person name="Kroupova E."/>
            <person name="Krsek D."/>
            <person name="Sedlacek I."/>
        </authorList>
    </citation>
    <scope>NUCLEOTIDE SEQUENCE [LARGE SCALE GENOMIC DNA]</scope>
    <source>
        <strain evidence="2 3">P4023</strain>
    </source>
</reference>
<evidence type="ECO:0000259" key="1">
    <source>
        <dbReference type="Pfam" id="PF09537"/>
    </source>
</evidence>
<name>A0ABS5CUA4_9FLAO</name>
<evidence type="ECO:0000313" key="3">
    <source>
        <dbReference type="Proteomes" id="UP000674217"/>
    </source>
</evidence>
<evidence type="ECO:0000313" key="2">
    <source>
        <dbReference type="EMBL" id="MBP4142198.1"/>
    </source>
</evidence>
<keyword evidence="3" id="KW-1185">Reference proteome</keyword>
<accession>A0ABS5CUA4</accession>
<comment type="caution">
    <text evidence="2">The sequence shown here is derived from an EMBL/GenBank/DDBJ whole genome shotgun (WGS) entry which is preliminary data.</text>
</comment>
<dbReference type="EMBL" id="JAGFBU010000003">
    <property type="protein sequence ID" value="MBP4142198.1"/>
    <property type="molecule type" value="Genomic_DNA"/>
</dbReference>
<dbReference type="Proteomes" id="UP000674217">
    <property type="component" value="Unassembled WGS sequence"/>
</dbReference>